<dbReference type="SUPFAM" id="SSF48452">
    <property type="entry name" value="TPR-like"/>
    <property type="match status" value="1"/>
</dbReference>
<proteinExistence type="predicted"/>
<gene>
    <name evidence="2" type="ORF">DNFV4_02717</name>
</gene>
<feature type="compositionally biased region" description="Low complexity" evidence="1">
    <location>
        <begin position="321"/>
        <end position="331"/>
    </location>
</feature>
<feature type="region of interest" description="Disordered" evidence="1">
    <location>
        <begin position="321"/>
        <end position="340"/>
    </location>
</feature>
<dbReference type="KEGG" id="nti:DNFV4_02717"/>
<dbReference type="Gene3D" id="1.25.40.10">
    <property type="entry name" value="Tetratricopeptide repeat domain"/>
    <property type="match status" value="1"/>
</dbReference>
<evidence type="ECO:0008006" key="4">
    <source>
        <dbReference type="Google" id="ProtNLM"/>
    </source>
</evidence>
<dbReference type="EMBL" id="OX365700">
    <property type="protein sequence ID" value="CAI4032288.1"/>
    <property type="molecule type" value="Genomic_DNA"/>
</dbReference>
<dbReference type="Proteomes" id="UP001179121">
    <property type="component" value="Chromosome"/>
</dbReference>
<dbReference type="AlphaFoldDB" id="A0AA86N042"/>
<dbReference type="Gene3D" id="3.20.20.80">
    <property type="entry name" value="Glycosidases"/>
    <property type="match status" value="1"/>
</dbReference>
<accession>A0AA86N042</accession>
<evidence type="ECO:0000313" key="2">
    <source>
        <dbReference type="EMBL" id="CAI4032288.1"/>
    </source>
</evidence>
<reference evidence="2" key="1">
    <citation type="submission" date="2022-10" db="EMBL/GenBank/DDBJ databases">
        <authorList>
            <person name="Koch H."/>
        </authorList>
    </citation>
    <scope>NUCLEOTIDE SEQUENCE</scope>
    <source>
        <strain evidence="2">DNF</strain>
    </source>
</reference>
<name>A0AA86N042_9BACT</name>
<keyword evidence="3" id="KW-1185">Reference proteome</keyword>
<sequence length="492" mass="53772">MTGCPAQRPTPATAPVPSPVSRTAQTEAEVRALAEARSHFDAGRYGVAVRLLRHFLELHTHSPAIPEARWLLGRSYEELGEWHAALTQYRLVAAEATRPPGLSPAMNTQVRDRLSLLTRRLGRAAPGTAGSIAVWVDPSALPEPALRAQWLTTFIAEGVTTLVFDVGPLGPGDVPGNNHERPGAQSTHGVYFRTTWASLKRDLFGEMLPLARDLGLTVFASMDITTIPWLDPTLGWTTYVYDDHTRQLVPSTAFDPLHPAIQEYLTGLLTDLARLQIDGLFLRVGERTGPRYHVSGRGLDQFGSQLPANLDPKTILIVGRSLPPSGSGSPSAPQPAPATPPDQAAIFWRWAGWQARERLAMLLALRASLRRYQSGLQVVVALHDTAVTKPLDALIDHGEDLLETTTRGLPVALPFPSSRTLLASADPDEGWRLEYLSRLVNVIGSPERIWIIVPVAAPDRASVVRELHTSVVEFARTRGLNVLFVPQPPRGR</sequence>
<evidence type="ECO:0000313" key="3">
    <source>
        <dbReference type="Proteomes" id="UP001179121"/>
    </source>
</evidence>
<feature type="region of interest" description="Disordered" evidence="1">
    <location>
        <begin position="1"/>
        <end position="24"/>
    </location>
</feature>
<organism evidence="2 3">
    <name type="scientific">Nitrospira tepida</name>
    <dbReference type="NCBI Taxonomy" id="2973512"/>
    <lineage>
        <taxon>Bacteria</taxon>
        <taxon>Pseudomonadati</taxon>
        <taxon>Nitrospirota</taxon>
        <taxon>Nitrospiria</taxon>
        <taxon>Nitrospirales</taxon>
        <taxon>Nitrospiraceae</taxon>
        <taxon>Nitrospira</taxon>
    </lineage>
</organism>
<evidence type="ECO:0000256" key="1">
    <source>
        <dbReference type="SAM" id="MobiDB-lite"/>
    </source>
</evidence>
<protein>
    <recommendedName>
        <fullName evidence="4">Tetratricopeptide repeat protein</fullName>
    </recommendedName>
</protein>
<dbReference type="InterPro" id="IPR011990">
    <property type="entry name" value="TPR-like_helical_dom_sf"/>
</dbReference>